<dbReference type="Proteomes" id="UP001060018">
    <property type="component" value="Chromosome"/>
</dbReference>
<name>A0AA94XWG0_9MICC</name>
<accession>A0AA94XWG0</accession>
<feature type="transmembrane region" description="Helical" evidence="1">
    <location>
        <begin position="12"/>
        <end position="32"/>
    </location>
</feature>
<sequence>MSSMRRVWQNWWMQIAGGILIVVIVVMPWLWIGEEDRSILPLAGNDVLGLIVVSSLSALLGSWLVRRLGRGRTGFTVVTAVGIFLGMLGLGAQGIYATNPSAFGGKLTQASVTQLWVFGSLLVLSLAWYFLSAKLRLPVAALFYATMTVSVSYWLQIVASLIAGAQSYYVYLWYAGPLILGLILGFVGFLRAINLVFWVVALAFQWVMPAVVESSAKAIQSEAQIGPAASAFSKEFSALIVELDWQTPLIVSLATAMLTSVVIVIVRKVRRR</sequence>
<keyword evidence="1" id="KW-0812">Transmembrane</keyword>
<feature type="transmembrane region" description="Helical" evidence="1">
    <location>
        <begin position="115"/>
        <end position="131"/>
    </location>
</feature>
<dbReference type="AlphaFoldDB" id="A0AA94XWG0"/>
<evidence type="ECO:0000256" key="1">
    <source>
        <dbReference type="SAM" id="Phobius"/>
    </source>
</evidence>
<feature type="transmembrane region" description="Helical" evidence="1">
    <location>
        <begin position="47"/>
        <end position="65"/>
    </location>
</feature>
<dbReference type="EMBL" id="CP102487">
    <property type="protein sequence ID" value="UUX58385.1"/>
    <property type="molecule type" value="Genomic_DNA"/>
</dbReference>
<evidence type="ECO:0000313" key="2">
    <source>
        <dbReference type="EMBL" id="UUX58385.1"/>
    </source>
</evidence>
<gene>
    <name evidence="2" type="ORF">NUH22_13950</name>
</gene>
<reference evidence="2" key="1">
    <citation type="journal article" date="2022" name="Pest Manag. Sci.">
        <title>Glutamicibacter halophytocola-mediated host fitness of potato tuber moth on Solanaceae crops.</title>
        <authorList>
            <person name="Wang W."/>
            <person name="Xiao G."/>
            <person name="Du G."/>
            <person name="Chang L."/>
            <person name="Yang Y."/>
            <person name="Ye J."/>
            <person name="Chen B."/>
        </authorList>
    </citation>
    <scope>NUCLEOTIDE SEQUENCE</scope>
    <source>
        <strain evidence="2">S2</strain>
    </source>
</reference>
<dbReference type="RefSeq" id="WP_257745460.1">
    <property type="nucleotide sequence ID" value="NZ_CP102487.1"/>
</dbReference>
<proteinExistence type="predicted"/>
<keyword evidence="1" id="KW-0472">Membrane</keyword>
<protein>
    <submittedName>
        <fullName evidence="2">Uncharacterized protein</fullName>
    </submittedName>
</protein>
<feature type="transmembrane region" description="Helical" evidence="1">
    <location>
        <begin position="77"/>
        <end position="95"/>
    </location>
</feature>
<keyword evidence="1" id="KW-1133">Transmembrane helix</keyword>
<feature type="transmembrane region" description="Helical" evidence="1">
    <location>
        <begin position="171"/>
        <end position="190"/>
    </location>
</feature>
<organism evidence="2 3">
    <name type="scientific">Glutamicibacter halophytocola</name>
    <dbReference type="NCBI Taxonomy" id="1933880"/>
    <lineage>
        <taxon>Bacteria</taxon>
        <taxon>Bacillati</taxon>
        <taxon>Actinomycetota</taxon>
        <taxon>Actinomycetes</taxon>
        <taxon>Micrococcales</taxon>
        <taxon>Micrococcaceae</taxon>
        <taxon>Glutamicibacter</taxon>
    </lineage>
</organism>
<feature type="transmembrane region" description="Helical" evidence="1">
    <location>
        <begin position="143"/>
        <end position="165"/>
    </location>
</feature>
<feature type="transmembrane region" description="Helical" evidence="1">
    <location>
        <begin position="195"/>
        <end position="212"/>
    </location>
</feature>
<feature type="transmembrane region" description="Helical" evidence="1">
    <location>
        <begin position="245"/>
        <end position="266"/>
    </location>
</feature>
<evidence type="ECO:0000313" key="3">
    <source>
        <dbReference type="Proteomes" id="UP001060018"/>
    </source>
</evidence>